<accession>A0A7U2FFU6</accession>
<organism evidence="1 2">
    <name type="scientific">Phaeosphaeria nodorum (strain SN15 / ATCC MYA-4574 / FGSC 10173)</name>
    <name type="common">Glume blotch fungus</name>
    <name type="synonym">Parastagonospora nodorum</name>
    <dbReference type="NCBI Taxonomy" id="321614"/>
    <lineage>
        <taxon>Eukaryota</taxon>
        <taxon>Fungi</taxon>
        <taxon>Dikarya</taxon>
        <taxon>Ascomycota</taxon>
        <taxon>Pezizomycotina</taxon>
        <taxon>Dothideomycetes</taxon>
        <taxon>Pleosporomycetidae</taxon>
        <taxon>Pleosporales</taxon>
        <taxon>Pleosporineae</taxon>
        <taxon>Phaeosphaeriaceae</taxon>
        <taxon>Parastagonospora</taxon>
    </lineage>
</organism>
<protein>
    <submittedName>
        <fullName evidence="1">Uncharacterized protein</fullName>
    </submittedName>
</protein>
<gene>
    <name evidence="1" type="ORF">JI435_421310</name>
</gene>
<name>A0A7U2FFU6_PHANO</name>
<dbReference type="EMBL" id="CP069039">
    <property type="protein sequence ID" value="QRD04484.1"/>
    <property type="molecule type" value="Genomic_DNA"/>
</dbReference>
<reference evidence="2" key="1">
    <citation type="journal article" date="2021" name="BMC Genomics">
        <title>Chromosome-level genome assembly and manually-curated proteome of model necrotroph Parastagonospora nodorum Sn15 reveals a genome-wide trove of candidate effector homologs, and redundancy of virulence-related functions within an accessory chromosome.</title>
        <authorList>
            <person name="Bertazzoni S."/>
            <person name="Jones D.A.B."/>
            <person name="Phan H.T."/>
            <person name="Tan K.-C."/>
            <person name="Hane J.K."/>
        </authorList>
    </citation>
    <scope>NUCLEOTIDE SEQUENCE [LARGE SCALE GENOMIC DNA]</scope>
    <source>
        <strain evidence="2">SN15 / ATCC MYA-4574 / FGSC 10173)</strain>
    </source>
</reference>
<proteinExistence type="predicted"/>
<dbReference type="AlphaFoldDB" id="A0A7U2FFU6"/>
<dbReference type="Proteomes" id="UP000663193">
    <property type="component" value="Chromosome 17"/>
</dbReference>
<evidence type="ECO:0000313" key="1">
    <source>
        <dbReference type="EMBL" id="QRD04484.1"/>
    </source>
</evidence>
<keyword evidence="2" id="KW-1185">Reference proteome</keyword>
<evidence type="ECO:0000313" key="2">
    <source>
        <dbReference type="Proteomes" id="UP000663193"/>
    </source>
</evidence>
<dbReference type="VEuPathDB" id="FungiDB:JI435_421310"/>
<sequence length="57" mass="5973">MCSVCHLCTCGQLNSSHASLATVERVPGAPPMEAIDSVLEFKLPLPGVAGTRHGRAR</sequence>